<feature type="region of interest" description="Disordered" evidence="6">
    <location>
        <begin position="1"/>
        <end position="30"/>
    </location>
</feature>
<feature type="domain" description="FlgD Tudor-like" evidence="8">
    <location>
        <begin position="89"/>
        <end position="224"/>
    </location>
</feature>
<keyword evidence="10" id="KW-1185">Reference proteome</keyword>
<dbReference type="Gene3D" id="2.30.30.910">
    <property type="match status" value="1"/>
</dbReference>
<evidence type="ECO:0000313" key="10">
    <source>
        <dbReference type="Proteomes" id="UP000295531"/>
    </source>
</evidence>
<comment type="function">
    <text evidence="4 5">Required for flagellar hook formation. May act as a scaffolding protein.</text>
</comment>
<organism evidence="9 10">
    <name type="scientific">Idiomarina aquatica</name>
    <dbReference type="NCBI Taxonomy" id="1327752"/>
    <lineage>
        <taxon>Bacteria</taxon>
        <taxon>Pseudomonadati</taxon>
        <taxon>Pseudomonadota</taxon>
        <taxon>Gammaproteobacteria</taxon>
        <taxon>Alteromonadales</taxon>
        <taxon>Idiomarinaceae</taxon>
        <taxon>Idiomarina</taxon>
    </lineage>
</organism>
<dbReference type="OrthoDB" id="9785233at2"/>
<evidence type="ECO:0000259" key="7">
    <source>
        <dbReference type="Pfam" id="PF13860"/>
    </source>
</evidence>
<dbReference type="InterPro" id="IPR005648">
    <property type="entry name" value="FlgD"/>
</dbReference>
<proteinExistence type="inferred from homology"/>
<keyword evidence="3 5" id="KW-1005">Bacterial flagellum biogenesis</keyword>
<evidence type="ECO:0000259" key="8">
    <source>
        <dbReference type="Pfam" id="PF13861"/>
    </source>
</evidence>
<dbReference type="Gene3D" id="2.60.40.4070">
    <property type="match status" value="1"/>
</dbReference>
<dbReference type="Pfam" id="PF13860">
    <property type="entry name" value="FlgD_ig"/>
    <property type="match status" value="1"/>
</dbReference>
<evidence type="ECO:0000256" key="5">
    <source>
        <dbReference type="RuleBase" id="RU362076"/>
    </source>
</evidence>
<evidence type="ECO:0000313" key="9">
    <source>
        <dbReference type="EMBL" id="TDP40332.1"/>
    </source>
</evidence>
<dbReference type="Pfam" id="PF13861">
    <property type="entry name" value="FLgD_tudor"/>
    <property type="match status" value="1"/>
</dbReference>
<sequence length="227" mass="24746">MEGVSNNSFIDKMRWQEDEQAKFEDPSQRQRLEQEDFFQLLTQQLNMQDPTKPADNDQMIAQMTNFTMAEGISELSKQFTAFTENMNSSQALQASTLVGRNVLVPTNKAHMEAGGTASGMIATQQSAQNVRISVKDESGSVVRTINVGDIGQGTKDFQWDGLDEAGNPLPEGKYTFTANARIGDSSEELPLQMNAAVQSVSMGGERGIVLNLKGLGGINFADVTEIS</sequence>
<dbReference type="EMBL" id="SNXI01000002">
    <property type="protein sequence ID" value="TDP40332.1"/>
    <property type="molecule type" value="Genomic_DNA"/>
</dbReference>
<keyword evidence="9" id="KW-0969">Cilium</keyword>
<evidence type="ECO:0000256" key="4">
    <source>
        <dbReference type="ARBA" id="ARBA00024746"/>
    </source>
</evidence>
<dbReference type="GO" id="GO:0044781">
    <property type="term" value="P:bacterial-type flagellum organization"/>
    <property type="evidence" value="ECO:0007669"/>
    <property type="project" value="UniProtKB-UniRule"/>
</dbReference>
<dbReference type="InterPro" id="IPR025965">
    <property type="entry name" value="FlgD/Vpr_Ig-like"/>
</dbReference>
<dbReference type="InterPro" id="IPR025963">
    <property type="entry name" value="FLgD_Tudor"/>
</dbReference>
<accession>A0A4R6PP19</accession>
<keyword evidence="9" id="KW-0966">Cell projection</keyword>
<evidence type="ECO:0000256" key="3">
    <source>
        <dbReference type="ARBA" id="ARBA00022795"/>
    </source>
</evidence>
<dbReference type="AlphaFoldDB" id="A0A4R6PP19"/>
<feature type="compositionally biased region" description="Basic and acidic residues" evidence="6">
    <location>
        <begin position="11"/>
        <end position="30"/>
    </location>
</feature>
<reference evidence="9 10" key="1">
    <citation type="submission" date="2019-03" db="EMBL/GenBank/DDBJ databases">
        <title>Freshwater and sediment microbial communities from various areas in North America, analyzing microbe dynamics in response to fracking.</title>
        <authorList>
            <person name="Lamendella R."/>
        </authorList>
    </citation>
    <scope>NUCLEOTIDE SEQUENCE [LARGE SCALE GENOMIC DNA]</scope>
    <source>
        <strain evidence="9 10">18_TX</strain>
    </source>
</reference>
<comment type="similarity">
    <text evidence="1 5">Belongs to the FlgD family.</text>
</comment>
<evidence type="ECO:0000256" key="1">
    <source>
        <dbReference type="ARBA" id="ARBA00010577"/>
    </source>
</evidence>
<name>A0A4R6PP19_9GAMM</name>
<protein>
    <recommendedName>
        <fullName evidence="2 5">Basal-body rod modification protein FlgD</fullName>
    </recommendedName>
</protein>
<dbReference type="Proteomes" id="UP000295531">
    <property type="component" value="Unassembled WGS sequence"/>
</dbReference>
<gene>
    <name evidence="9" type="ORF">DEU29_102233</name>
</gene>
<keyword evidence="9" id="KW-0282">Flagellum</keyword>
<comment type="caution">
    <text evidence="9">The sequence shown here is derived from an EMBL/GenBank/DDBJ whole genome shotgun (WGS) entry which is preliminary data.</text>
</comment>
<evidence type="ECO:0000256" key="2">
    <source>
        <dbReference type="ARBA" id="ARBA00016013"/>
    </source>
</evidence>
<evidence type="ECO:0000256" key="6">
    <source>
        <dbReference type="SAM" id="MobiDB-lite"/>
    </source>
</evidence>
<feature type="domain" description="FlgD/Vpr Ig-like" evidence="7">
    <location>
        <begin position="113"/>
        <end position="182"/>
    </location>
</feature>
<dbReference type="RefSeq" id="WP_133538790.1">
    <property type="nucleotide sequence ID" value="NZ_SNXI01000002.1"/>
</dbReference>
<dbReference type="Pfam" id="PF03963">
    <property type="entry name" value="FlgD"/>
    <property type="match status" value="1"/>
</dbReference>